<name>A0A5M9JY44_MONFR</name>
<dbReference type="AlphaFoldDB" id="A0A5M9JY44"/>
<accession>A0A5M9JY44</accession>
<dbReference type="Proteomes" id="UP000322873">
    <property type="component" value="Unassembled WGS sequence"/>
</dbReference>
<protein>
    <submittedName>
        <fullName evidence="1">Uncharacterized protein</fullName>
    </submittedName>
</protein>
<evidence type="ECO:0000313" key="2">
    <source>
        <dbReference type="Proteomes" id="UP000322873"/>
    </source>
</evidence>
<dbReference type="EMBL" id="VICG01000004">
    <property type="protein sequence ID" value="KAA8573079.1"/>
    <property type="molecule type" value="Genomic_DNA"/>
</dbReference>
<proteinExistence type="predicted"/>
<sequence>MRFKYNQNEKPLQHPSFQIRFRIPINLSPFKFCSPCAPSPKPFLLYKINLFAESNSRKKIKTPANADVNCDVVWLLQKKNI</sequence>
<organism evidence="1 2">
    <name type="scientific">Monilinia fructicola</name>
    <name type="common">Brown rot fungus</name>
    <name type="synonym">Ciboria fructicola</name>
    <dbReference type="NCBI Taxonomy" id="38448"/>
    <lineage>
        <taxon>Eukaryota</taxon>
        <taxon>Fungi</taxon>
        <taxon>Dikarya</taxon>
        <taxon>Ascomycota</taxon>
        <taxon>Pezizomycotina</taxon>
        <taxon>Leotiomycetes</taxon>
        <taxon>Helotiales</taxon>
        <taxon>Sclerotiniaceae</taxon>
        <taxon>Monilinia</taxon>
    </lineage>
</organism>
<evidence type="ECO:0000313" key="1">
    <source>
        <dbReference type="EMBL" id="KAA8573079.1"/>
    </source>
</evidence>
<reference evidence="1 2" key="1">
    <citation type="submission" date="2019-06" db="EMBL/GenBank/DDBJ databases">
        <title>Genome Sequence of the Brown Rot Fungal Pathogen Monilinia fructicola.</title>
        <authorList>
            <person name="De Miccolis Angelini R.M."/>
            <person name="Landi L."/>
            <person name="Abate D."/>
            <person name="Pollastro S."/>
            <person name="Romanazzi G."/>
            <person name="Faretra F."/>
        </authorList>
    </citation>
    <scope>NUCLEOTIDE SEQUENCE [LARGE SCALE GENOMIC DNA]</scope>
    <source>
        <strain evidence="1 2">Mfrc123</strain>
    </source>
</reference>
<keyword evidence="2" id="KW-1185">Reference proteome</keyword>
<comment type="caution">
    <text evidence="1">The sequence shown here is derived from an EMBL/GenBank/DDBJ whole genome shotgun (WGS) entry which is preliminary data.</text>
</comment>
<gene>
    <name evidence="1" type="ORF">EYC84_003610</name>
</gene>